<dbReference type="EMBL" id="CAADFS010000072">
    <property type="protein sequence ID" value="VFK49210.1"/>
    <property type="molecule type" value="Genomic_DNA"/>
</dbReference>
<dbReference type="AlphaFoldDB" id="A0A450Z5X0"/>
<accession>A0A450Z5X0</accession>
<organism evidence="1">
    <name type="scientific">Candidatus Kentrum sp. TC</name>
    <dbReference type="NCBI Taxonomy" id="2126339"/>
    <lineage>
        <taxon>Bacteria</taxon>
        <taxon>Pseudomonadati</taxon>
        <taxon>Pseudomonadota</taxon>
        <taxon>Gammaproteobacteria</taxon>
        <taxon>Candidatus Kentrum</taxon>
    </lineage>
</organism>
<evidence type="ECO:0000313" key="1">
    <source>
        <dbReference type="EMBL" id="VFK49210.1"/>
    </source>
</evidence>
<reference evidence="1" key="1">
    <citation type="submission" date="2019-02" db="EMBL/GenBank/DDBJ databases">
        <authorList>
            <person name="Gruber-Vodicka R. H."/>
            <person name="Seah K. B. B."/>
        </authorList>
    </citation>
    <scope>NUCLEOTIDE SEQUENCE</scope>
    <source>
        <strain evidence="1">BECK_BZ123</strain>
    </source>
</reference>
<name>A0A450Z5X0_9GAMM</name>
<proteinExistence type="predicted"/>
<gene>
    <name evidence="1" type="ORF">BECKTC1821D_GA0114238_10722</name>
</gene>
<protein>
    <submittedName>
        <fullName evidence="1">Uncharacterized protein</fullName>
    </submittedName>
</protein>
<sequence length="58" mass="6603">MKNSRGCRFFNRKKHVHVSEEHSRVALGNRPGPPRVLAEPDVNVSILPALPIHLFVFM</sequence>